<gene>
    <name evidence="3" type="ORF">H4Q32_028997</name>
</gene>
<organism evidence="3 4">
    <name type="scientific">Labeo rohita</name>
    <name type="common">Indian major carp</name>
    <name type="synonym">Cyprinus rohita</name>
    <dbReference type="NCBI Taxonomy" id="84645"/>
    <lineage>
        <taxon>Eukaryota</taxon>
        <taxon>Metazoa</taxon>
        <taxon>Chordata</taxon>
        <taxon>Craniata</taxon>
        <taxon>Vertebrata</taxon>
        <taxon>Euteleostomi</taxon>
        <taxon>Actinopterygii</taxon>
        <taxon>Neopterygii</taxon>
        <taxon>Teleostei</taxon>
        <taxon>Ostariophysi</taxon>
        <taxon>Cypriniformes</taxon>
        <taxon>Cyprinidae</taxon>
        <taxon>Labeoninae</taxon>
        <taxon>Labeonini</taxon>
        <taxon>Labeo</taxon>
    </lineage>
</organism>
<dbReference type="PANTHER" id="PTHR46564">
    <property type="entry name" value="TRANSPOSASE"/>
    <property type="match status" value="1"/>
</dbReference>
<dbReference type="PANTHER" id="PTHR46564:SF1">
    <property type="entry name" value="TRANSPOSASE"/>
    <property type="match status" value="1"/>
</dbReference>
<name>A0ABQ8LC87_LABRO</name>
<evidence type="ECO:0000313" key="4">
    <source>
        <dbReference type="Proteomes" id="UP000830375"/>
    </source>
</evidence>
<feature type="domain" description="Tc1-like transposase DDE" evidence="2">
    <location>
        <begin position="248"/>
        <end position="336"/>
    </location>
</feature>
<dbReference type="Proteomes" id="UP000830375">
    <property type="component" value="Unassembled WGS sequence"/>
</dbReference>
<proteinExistence type="predicted"/>
<dbReference type="SUPFAM" id="SSF46689">
    <property type="entry name" value="Homeodomain-like"/>
    <property type="match status" value="1"/>
</dbReference>
<feature type="compositionally biased region" description="Basic residues" evidence="1">
    <location>
        <begin position="12"/>
        <end position="22"/>
    </location>
</feature>
<dbReference type="InterPro" id="IPR036397">
    <property type="entry name" value="RNaseH_sf"/>
</dbReference>
<sequence>MEGAVRVRRVRIRGGRGGRGRGRGGEEVGGRGRGVEEARGLEEVRGRGQGGARRGRGGERGRVRRVRNRITDDIRATIVDHVINHGMTLREAGQRVQPNLSRYTVASIIRTFQNENRIARCPDVGGRGRMFTPEQETHIVNMVIANNAIRLREIQQRIIDNDTIFQNIHSASISALSHVLARHRIRMKQIYRVPFERNTERVKQLRYDYVQRVMELEADAMGHELLFVDEAGFNLTISQNGVVHHHATIGPYNTAHIIAFLDTLHDMLTVQRPEHTRYVIIWDNVSFHRAALVRNWFTDHPSLMALNLPPYSPFLNPIEEFFSAWRWKVYDRHPHQQVALLQAMEEACGDIDQASCQAWIRHSRRYFPRCLGLEDIACDVDEILWPDPERRHDRVLIWSKYKAFSSQRFLPKTKVCSTSSAATDGDQREQSRAELKTEASSRTLFTLVSEALAVFACTITDEVN</sequence>
<dbReference type="Pfam" id="PF13358">
    <property type="entry name" value="DDE_3"/>
    <property type="match status" value="1"/>
</dbReference>
<protein>
    <submittedName>
        <fullName evidence="3">Insertion element IS630 uncharacterized 39 kDa protein</fullName>
    </submittedName>
</protein>
<feature type="region of interest" description="Disordered" evidence="1">
    <location>
        <begin position="12"/>
        <end position="63"/>
    </location>
</feature>
<dbReference type="EMBL" id="JACTAM010000290">
    <property type="protein sequence ID" value="KAI2647517.1"/>
    <property type="molecule type" value="Genomic_DNA"/>
</dbReference>
<evidence type="ECO:0000259" key="2">
    <source>
        <dbReference type="Pfam" id="PF13358"/>
    </source>
</evidence>
<dbReference type="InterPro" id="IPR009057">
    <property type="entry name" value="Homeodomain-like_sf"/>
</dbReference>
<accession>A0ABQ8LC87</accession>
<keyword evidence="4" id="KW-1185">Reference proteome</keyword>
<feature type="compositionally biased region" description="Basic and acidic residues" evidence="1">
    <location>
        <begin position="23"/>
        <end position="46"/>
    </location>
</feature>
<dbReference type="InterPro" id="IPR038717">
    <property type="entry name" value="Tc1-like_DDE_dom"/>
</dbReference>
<evidence type="ECO:0000256" key="1">
    <source>
        <dbReference type="SAM" id="MobiDB-lite"/>
    </source>
</evidence>
<comment type="caution">
    <text evidence="3">The sequence shown here is derived from an EMBL/GenBank/DDBJ whole genome shotgun (WGS) entry which is preliminary data.</text>
</comment>
<dbReference type="Gene3D" id="3.30.420.10">
    <property type="entry name" value="Ribonuclease H-like superfamily/Ribonuclease H"/>
    <property type="match status" value="1"/>
</dbReference>
<reference evidence="3 4" key="1">
    <citation type="submission" date="2022-01" db="EMBL/GenBank/DDBJ databases">
        <title>A high-quality chromosome-level genome assembly of rohu carp, Labeo rohita.</title>
        <authorList>
            <person name="Arick M.A. II"/>
            <person name="Hsu C.-Y."/>
            <person name="Magbanua Z."/>
            <person name="Pechanova O."/>
            <person name="Grover C."/>
            <person name="Miller E."/>
            <person name="Thrash A."/>
            <person name="Ezzel L."/>
            <person name="Alam S."/>
            <person name="Benzie J."/>
            <person name="Hamilton M."/>
            <person name="Karsi A."/>
            <person name="Lawrence M.L."/>
            <person name="Peterson D.G."/>
        </authorList>
    </citation>
    <scope>NUCLEOTIDE SEQUENCE [LARGE SCALE GENOMIC DNA]</scope>
    <source>
        <strain evidence="4">BAU-BD-2019</strain>
        <tissue evidence="3">Blood</tissue>
    </source>
</reference>
<evidence type="ECO:0000313" key="3">
    <source>
        <dbReference type="EMBL" id="KAI2647517.1"/>
    </source>
</evidence>